<evidence type="ECO:0000256" key="1">
    <source>
        <dbReference type="ARBA" id="ARBA00004651"/>
    </source>
</evidence>
<dbReference type="Pfam" id="PF07681">
    <property type="entry name" value="DoxX"/>
    <property type="match status" value="1"/>
</dbReference>
<keyword evidence="5 7" id="KW-1133">Transmembrane helix</keyword>
<dbReference type="EMBL" id="JAFLEQ010000016">
    <property type="protein sequence ID" value="MBN9644724.1"/>
    <property type="molecule type" value="Genomic_DNA"/>
</dbReference>
<accession>A0A939E0K2</accession>
<evidence type="ECO:0000256" key="3">
    <source>
        <dbReference type="ARBA" id="ARBA00022475"/>
    </source>
</evidence>
<evidence type="ECO:0000256" key="5">
    <source>
        <dbReference type="ARBA" id="ARBA00022989"/>
    </source>
</evidence>
<feature type="transmembrane region" description="Helical" evidence="7">
    <location>
        <begin position="52"/>
        <end position="73"/>
    </location>
</feature>
<evidence type="ECO:0000256" key="4">
    <source>
        <dbReference type="ARBA" id="ARBA00022692"/>
    </source>
</evidence>
<dbReference type="InterPro" id="IPR032808">
    <property type="entry name" value="DoxX"/>
</dbReference>
<keyword evidence="4 7" id="KW-0812">Transmembrane</keyword>
<dbReference type="PANTHER" id="PTHR33452">
    <property type="entry name" value="OXIDOREDUCTASE CATD-RELATED"/>
    <property type="match status" value="1"/>
</dbReference>
<dbReference type="InterPro" id="IPR051907">
    <property type="entry name" value="DoxX-like_oxidoreductase"/>
</dbReference>
<evidence type="ECO:0000256" key="2">
    <source>
        <dbReference type="ARBA" id="ARBA00006679"/>
    </source>
</evidence>
<comment type="subcellular location">
    <subcellularLocation>
        <location evidence="1">Cell membrane</location>
        <topology evidence="1">Multi-pass membrane protein</topology>
    </subcellularLocation>
</comment>
<proteinExistence type="inferred from homology"/>
<name>A0A939E0K2_9CORY</name>
<organism evidence="8 9">
    <name type="scientific">Corynebacterium mendelii</name>
    <dbReference type="NCBI Taxonomy" id="2765362"/>
    <lineage>
        <taxon>Bacteria</taxon>
        <taxon>Bacillati</taxon>
        <taxon>Actinomycetota</taxon>
        <taxon>Actinomycetes</taxon>
        <taxon>Mycobacteriales</taxon>
        <taxon>Corynebacteriaceae</taxon>
        <taxon>Corynebacterium</taxon>
    </lineage>
</organism>
<comment type="caution">
    <text evidence="8">The sequence shown here is derived from an EMBL/GenBank/DDBJ whole genome shotgun (WGS) entry which is preliminary data.</text>
</comment>
<evidence type="ECO:0000313" key="9">
    <source>
        <dbReference type="Proteomes" id="UP000664332"/>
    </source>
</evidence>
<dbReference type="GO" id="GO:0005886">
    <property type="term" value="C:plasma membrane"/>
    <property type="evidence" value="ECO:0007669"/>
    <property type="project" value="UniProtKB-SubCell"/>
</dbReference>
<feature type="transmembrane region" description="Helical" evidence="7">
    <location>
        <begin position="80"/>
        <end position="101"/>
    </location>
</feature>
<dbReference type="PANTHER" id="PTHR33452:SF1">
    <property type="entry name" value="INNER MEMBRANE PROTEIN YPHA-RELATED"/>
    <property type="match status" value="1"/>
</dbReference>
<keyword evidence="3" id="KW-1003">Cell membrane</keyword>
<evidence type="ECO:0000313" key="8">
    <source>
        <dbReference type="EMBL" id="MBN9644724.1"/>
    </source>
</evidence>
<reference evidence="8" key="1">
    <citation type="submission" date="2021-03" db="EMBL/GenBank/DDBJ databases">
        <authorList>
            <person name="Sun Q."/>
        </authorList>
    </citation>
    <scope>NUCLEOTIDE SEQUENCE</scope>
    <source>
        <strain evidence="8">CCM 8862</strain>
    </source>
</reference>
<dbReference type="AlphaFoldDB" id="A0A939E0K2"/>
<feature type="transmembrane region" description="Helical" evidence="7">
    <location>
        <begin position="12"/>
        <end position="32"/>
    </location>
</feature>
<dbReference type="RefSeq" id="WP_207279206.1">
    <property type="nucleotide sequence ID" value="NZ_JAFLEQ010000016.1"/>
</dbReference>
<comment type="similarity">
    <text evidence="2">Belongs to the DoxX family.</text>
</comment>
<sequence>MDKPVVRDGALFVFRCVIGFVFAAHGYQKLFVAGPGQTTAYFLSQQIPQPALAAWLTAICELVGGILLIIGLVTTIAAGVLAVIMVGAFWFVTRSGGLFVATGGSEYVVVLWAALVTIVVFGPGRASIDGAVGQRD</sequence>
<feature type="transmembrane region" description="Helical" evidence="7">
    <location>
        <begin position="107"/>
        <end position="128"/>
    </location>
</feature>
<evidence type="ECO:0000256" key="6">
    <source>
        <dbReference type="ARBA" id="ARBA00023136"/>
    </source>
</evidence>
<dbReference type="Proteomes" id="UP000664332">
    <property type="component" value="Unassembled WGS sequence"/>
</dbReference>
<evidence type="ECO:0000256" key="7">
    <source>
        <dbReference type="SAM" id="Phobius"/>
    </source>
</evidence>
<keyword evidence="6 7" id="KW-0472">Membrane</keyword>
<gene>
    <name evidence="8" type="ORF">JZY06_08905</name>
</gene>
<keyword evidence="9" id="KW-1185">Reference proteome</keyword>
<protein>
    <submittedName>
        <fullName evidence="8">DoxX family protein</fullName>
    </submittedName>
</protein>